<reference evidence="1 2" key="1">
    <citation type="submission" date="2020-07" db="EMBL/GenBank/DDBJ databases">
        <title>MOT database genomes.</title>
        <authorList>
            <person name="Joseph S."/>
            <person name="Aduse-Opoku J."/>
            <person name="Hashim A."/>
            <person name="Wade W."/>
            <person name="Curtis M."/>
        </authorList>
    </citation>
    <scope>NUCLEOTIDE SEQUENCE [LARGE SCALE GENOMIC DNA]</scope>
    <source>
        <strain evidence="1 2">WMus004</strain>
    </source>
</reference>
<proteinExistence type="predicted"/>
<dbReference type="AlphaFoldDB" id="A0A853EFN3"/>
<dbReference type="InterPro" id="IPR006357">
    <property type="entry name" value="HAD-SF_hydro_IIA"/>
</dbReference>
<dbReference type="InterPro" id="IPR036412">
    <property type="entry name" value="HAD-like_sf"/>
</dbReference>
<evidence type="ECO:0000313" key="1">
    <source>
        <dbReference type="EMBL" id="NYS68227.1"/>
    </source>
</evidence>
<dbReference type="Gene3D" id="3.40.50.1000">
    <property type="entry name" value="HAD superfamily/HAD-like"/>
    <property type="match status" value="2"/>
</dbReference>
<dbReference type="Pfam" id="PF13344">
    <property type="entry name" value="Hydrolase_6"/>
    <property type="match status" value="1"/>
</dbReference>
<accession>A0A853EFN3</accession>
<dbReference type="GO" id="GO:0005737">
    <property type="term" value="C:cytoplasm"/>
    <property type="evidence" value="ECO:0007669"/>
    <property type="project" value="TreeGrafter"/>
</dbReference>
<dbReference type="GO" id="GO:0016791">
    <property type="term" value="F:phosphatase activity"/>
    <property type="evidence" value="ECO:0007669"/>
    <property type="project" value="TreeGrafter"/>
</dbReference>
<gene>
    <name evidence="1" type="ORF">HZZ05_01550</name>
</gene>
<sequence length="373" mass="38335">MTTPAPQAPAASQRATLLGCAQPLDEAYDVALLDLDGVCFAGEARVPHAADSVNAARGAGMRLSFVTNNASRTPQAIVDKLAANGIQARAEEVFSAAMDGAALLGEHVPAGSTVLVVGGQGVRQALTDAGFAVTSTAQDQPVAVVQGWDPGVDWAMLSEATYAIGQGALHVATNLDSTLPTERGFALGNGSLVAAVVNATGKQPLAGGKPTPGIYQRALARSGGARPLAIGDRLNTDLVGARTAGFPGLHVLTGVSTARDVVLAAPGERPSFVHTDLRGLTRPHPQPTAVQDQGRTWWQVGDQRARVTEGRLELAGAGVLSTSATVILDAYRALVAAAWDHADTLAESQTRAAQAGSWLHEALRVPELDVVAP</sequence>
<dbReference type="InterPro" id="IPR023214">
    <property type="entry name" value="HAD_sf"/>
</dbReference>
<dbReference type="EMBL" id="JACBXV010000010">
    <property type="protein sequence ID" value="NYS68227.1"/>
    <property type="molecule type" value="Genomic_DNA"/>
</dbReference>
<dbReference type="RefSeq" id="WP_179899570.1">
    <property type="nucleotide sequence ID" value="NZ_JACBXV010000010.1"/>
</dbReference>
<organism evidence="1 2">
    <name type="scientific">Actinomyces bowdenii</name>
    <dbReference type="NCBI Taxonomy" id="131109"/>
    <lineage>
        <taxon>Bacteria</taxon>
        <taxon>Bacillati</taxon>
        <taxon>Actinomycetota</taxon>
        <taxon>Actinomycetes</taxon>
        <taxon>Actinomycetales</taxon>
        <taxon>Actinomycetaceae</taxon>
        <taxon>Actinomyces</taxon>
    </lineage>
</organism>
<keyword evidence="1" id="KW-0378">Hydrolase</keyword>
<protein>
    <submittedName>
        <fullName evidence="1">HAD hydrolase-like protein</fullName>
    </submittedName>
</protein>
<dbReference type="PANTHER" id="PTHR19288:SF95">
    <property type="entry name" value="D-GLYCEROL 3-PHOSPHATE PHOSPHATASE"/>
    <property type="match status" value="1"/>
</dbReference>
<dbReference type="Proteomes" id="UP000572528">
    <property type="component" value="Unassembled WGS sequence"/>
</dbReference>
<evidence type="ECO:0000313" key="2">
    <source>
        <dbReference type="Proteomes" id="UP000572528"/>
    </source>
</evidence>
<dbReference type="Pfam" id="PF13242">
    <property type="entry name" value="Hydrolase_like"/>
    <property type="match status" value="1"/>
</dbReference>
<dbReference type="PANTHER" id="PTHR19288">
    <property type="entry name" value="4-NITROPHENYLPHOSPHATASE-RELATED"/>
    <property type="match status" value="1"/>
</dbReference>
<comment type="caution">
    <text evidence="1">The sequence shown here is derived from an EMBL/GenBank/DDBJ whole genome shotgun (WGS) entry which is preliminary data.</text>
</comment>
<dbReference type="SUPFAM" id="SSF56784">
    <property type="entry name" value="HAD-like"/>
    <property type="match status" value="1"/>
</dbReference>
<name>A0A853EFN3_9ACTO</name>